<evidence type="ECO:0000256" key="1">
    <source>
        <dbReference type="SAM" id="Phobius"/>
    </source>
</evidence>
<feature type="transmembrane region" description="Helical" evidence="1">
    <location>
        <begin position="7"/>
        <end position="26"/>
    </location>
</feature>
<dbReference type="Proteomes" id="UP000095283">
    <property type="component" value="Unplaced"/>
</dbReference>
<evidence type="ECO:0000313" key="3">
    <source>
        <dbReference type="WBParaSite" id="Hba_12665"/>
    </source>
</evidence>
<organism evidence="2 3">
    <name type="scientific">Heterorhabditis bacteriophora</name>
    <name type="common">Entomopathogenic nematode worm</name>
    <dbReference type="NCBI Taxonomy" id="37862"/>
    <lineage>
        <taxon>Eukaryota</taxon>
        <taxon>Metazoa</taxon>
        <taxon>Ecdysozoa</taxon>
        <taxon>Nematoda</taxon>
        <taxon>Chromadorea</taxon>
        <taxon>Rhabditida</taxon>
        <taxon>Rhabditina</taxon>
        <taxon>Rhabditomorpha</taxon>
        <taxon>Strongyloidea</taxon>
        <taxon>Heterorhabditidae</taxon>
        <taxon>Heterorhabditis</taxon>
    </lineage>
</organism>
<sequence length="103" mass="11744">MLVITGTSIMLISSESIVMIFIRWGIYTFSDIEVALTYAMPGFLSILNTVINLSFRPEFREQLLFLLGARPSPSSKNTSRFVKPSTNTMSMRMVRPRIVIEQH</sequence>
<accession>A0A1I7X4Z7</accession>
<dbReference type="AlphaFoldDB" id="A0A1I7X4Z7"/>
<reference evidence="3" key="1">
    <citation type="submission" date="2016-11" db="UniProtKB">
        <authorList>
            <consortium name="WormBaseParasite"/>
        </authorList>
    </citation>
    <scope>IDENTIFICATION</scope>
</reference>
<evidence type="ECO:0000313" key="2">
    <source>
        <dbReference type="Proteomes" id="UP000095283"/>
    </source>
</evidence>
<keyword evidence="1" id="KW-1133">Transmembrane helix</keyword>
<keyword evidence="1" id="KW-0472">Membrane</keyword>
<keyword evidence="1" id="KW-0812">Transmembrane</keyword>
<feature type="transmembrane region" description="Helical" evidence="1">
    <location>
        <begin position="38"/>
        <end position="55"/>
    </location>
</feature>
<dbReference type="WBParaSite" id="Hba_12665">
    <property type="protein sequence ID" value="Hba_12665"/>
    <property type="gene ID" value="Hba_12665"/>
</dbReference>
<proteinExistence type="predicted"/>
<protein>
    <submittedName>
        <fullName evidence="3">G protein-coupled receptor</fullName>
    </submittedName>
</protein>
<keyword evidence="2" id="KW-1185">Reference proteome</keyword>
<name>A0A1I7X4Z7_HETBA</name>